<feature type="transmembrane region" description="Helical" evidence="6">
    <location>
        <begin position="386"/>
        <end position="409"/>
    </location>
</feature>
<feature type="transmembrane region" description="Helical" evidence="6">
    <location>
        <begin position="153"/>
        <end position="173"/>
    </location>
</feature>
<dbReference type="AlphaFoldDB" id="A0A381V4Q9"/>
<dbReference type="EMBL" id="UINC01007848">
    <property type="protein sequence ID" value="SVA35360.1"/>
    <property type="molecule type" value="Genomic_DNA"/>
</dbReference>
<accession>A0A381V4Q9</accession>
<feature type="transmembrane region" description="Helical" evidence="6">
    <location>
        <begin position="44"/>
        <end position="66"/>
    </location>
</feature>
<comment type="subcellular location">
    <subcellularLocation>
        <location evidence="1">Cell membrane</location>
        <topology evidence="1">Multi-pass membrane protein</topology>
    </subcellularLocation>
</comment>
<feature type="transmembrane region" description="Helical" evidence="6">
    <location>
        <begin position="91"/>
        <end position="114"/>
    </location>
</feature>
<feature type="transmembrane region" description="Helical" evidence="6">
    <location>
        <begin position="126"/>
        <end position="146"/>
    </location>
</feature>
<keyword evidence="2" id="KW-1003">Cell membrane</keyword>
<feature type="transmembrane region" description="Helical" evidence="6">
    <location>
        <begin position="179"/>
        <end position="200"/>
    </location>
</feature>
<feature type="transmembrane region" description="Helical" evidence="6">
    <location>
        <begin position="450"/>
        <end position="471"/>
    </location>
</feature>
<organism evidence="7">
    <name type="scientific">marine metagenome</name>
    <dbReference type="NCBI Taxonomy" id="408172"/>
    <lineage>
        <taxon>unclassified sequences</taxon>
        <taxon>metagenomes</taxon>
        <taxon>ecological metagenomes</taxon>
    </lineage>
</organism>
<protein>
    <submittedName>
        <fullName evidence="7">Uncharacterized protein</fullName>
    </submittedName>
</protein>
<evidence type="ECO:0000256" key="5">
    <source>
        <dbReference type="ARBA" id="ARBA00023136"/>
    </source>
</evidence>
<feature type="transmembrane region" description="Helical" evidence="6">
    <location>
        <begin position="258"/>
        <end position="282"/>
    </location>
</feature>
<proteinExistence type="predicted"/>
<feature type="transmembrane region" description="Helical" evidence="6">
    <location>
        <begin position="421"/>
        <end position="444"/>
    </location>
</feature>
<gene>
    <name evidence="7" type="ORF">METZ01_LOCUS88214</name>
</gene>
<feature type="transmembrane region" description="Helical" evidence="6">
    <location>
        <begin position="7"/>
        <end position="32"/>
    </location>
</feature>
<reference evidence="7" key="1">
    <citation type="submission" date="2018-05" db="EMBL/GenBank/DDBJ databases">
        <authorList>
            <person name="Lanie J.A."/>
            <person name="Ng W.-L."/>
            <person name="Kazmierczak K.M."/>
            <person name="Andrzejewski T.M."/>
            <person name="Davidsen T.M."/>
            <person name="Wayne K.J."/>
            <person name="Tettelin H."/>
            <person name="Glass J.I."/>
            <person name="Rusch D."/>
            <person name="Podicherti R."/>
            <person name="Tsui H.-C.T."/>
            <person name="Winkler M.E."/>
        </authorList>
    </citation>
    <scope>NUCLEOTIDE SEQUENCE</scope>
</reference>
<sequence>MSPFQKFIANISWTVLGKIVVQILLFAISILLTRYLGKKSLGDYATLLVIPVFIRLLNSFGFETLINTKLPALNIRDSSGAEGRYLVGRLLAFRFLTTVVFCFLIYYCLPYYLYLIHRPEFIEFRWVLIFYFVAITFDSILSTLFMTLLRFKVLLKIETLGALLNLILLIIFIRLDYGIYGILYAYITSLAITGLLYLILARDQYLGSTKKPECDDMRHLAWVSYGIAFLGFGLMTQSDVLMMSFFEVNSEDIGLYHLATGLTGTMVFLLAGVAPMALSLFSEAFEKDGVEGLGSLYCKIVGLSSYLTVPIYVFCLFNADILISFIYGPVFKEASLALIIFSAFSGIQTALGNNFSVSTLYVIHKRNVAIRTTVEGSILNIGLNLFLIPAAGMLGAVTATGTTMVYMILRQLKIISTEMKIAPVFPVIGQCFLYCLLASIPTLILTWVHLGHLITNLILYLATLVTILIWVKPFSHLESILNQSSSFPRVTK</sequence>
<evidence type="ECO:0000256" key="4">
    <source>
        <dbReference type="ARBA" id="ARBA00022989"/>
    </source>
</evidence>
<dbReference type="PANTHER" id="PTHR30250">
    <property type="entry name" value="PST FAMILY PREDICTED COLANIC ACID TRANSPORTER"/>
    <property type="match status" value="1"/>
</dbReference>
<keyword evidence="4 6" id="KW-1133">Transmembrane helix</keyword>
<feature type="transmembrane region" description="Helical" evidence="6">
    <location>
        <begin position="220"/>
        <end position="238"/>
    </location>
</feature>
<name>A0A381V4Q9_9ZZZZ</name>
<dbReference type="GO" id="GO:0005886">
    <property type="term" value="C:plasma membrane"/>
    <property type="evidence" value="ECO:0007669"/>
    <property type="project" value="UniProtKB-SubCell"/>
</dbReference>
<evidence type="ECO:0000256" key="3">
    <source>
        <dbReference type="ARBA" id="ARBA00022692"/>
    </source>
</evidence>
<keyword evidence="3 6" id="KW-0812">Transmembrane</keyword>
<evidence type="ECO:0000256" key="2">
    <source>
        <dbReference type="ARBA" id="ARBA00022475"/>
    </source>
</evidence>
<keyword evidence="5 6" id="KW-0472">Membrane</keyword>
<dbReference type="InterPro" id="IPR050833">
    <property type="entry name" value="Poly_Biosynth_Transport"/>
</dbReference>
<feature type="transmembrane region" description="Helical" evidence="6">
    <location>
        <begin position="303"/>
        <end position="327"/>
    </location>
</feature>
<dbReference type="PANTHER" id="PTHR30250:SF11">
    <property type="entry name" value="O-ANTIGEN TRANSPORTER-RELATED"/>
    <property type="match status" value="1"/>
</dbReference>
<dbReference type="Pfam" id="PF13440">
    <property type="entry name" value="Polysacc_synt_3"/>
    <property type="match status" value="1"/>
</dbReference>
<evidence type="ECO:0000256" key="6">
    <source>
        <dbReference type="SAM" id="Phobius"/>
    </source>
</evidence>
<evidence type="ECO:0000256" key="1">
    <source>
        <dbReference type="ARBA" id="ARBA00004651"/>
    </source>
</evidence>
<evidence type="ECO:0000313" key="7">
    <source>
        <dbReference type="EMBL" id="SVA35360.1"/>
    </source>
</evidence>